<organism evidence="1 2">
    <name type="scientific">Zarea fungicola</name>
    <dbReference type="NCBI Taxonomy" id="93591"/>
    <lineage>
        <taxon>Eukaryota</taxon>
        <taxon>Fungi</taxon>
        <taxon>Dikarya</taxon>
        <taxon>Ascomycota</taxon>
        <taxon>Pezizomycotina</taxon>
        <taxon>Sordariomycetes</taxon>
        <taxon>Hypocreomycetidae</taxon>
        <taxon>Hypocreales</taxon>
        <taxon>Cordycipitaceae</taxon>
        <taxon>Zarea</taxon>
    </lineage>
</organism>
<accession>A0ACC1N103</accession>
<protein>
    <submittedName>
        <fullName evidence="1">Uncharacterized protein</fullName>
    </submittedName>
</protein>
<proteinExistence type="predicted"/>
<sequence>MSAMFDDEAFGDNAVVLPRDHDLSLTLNPFQSALISNAPPRTRSILERIKPSSGLPNFPTFLDSDEFEEYNNTGGPRHVPGIHIAINFERRPNFQFSHGFGVWKQERLSSAEISMLRFINHITDKPHWHASIFDYDVVKTWKELALSDYFSDVALYEWCFFELLHMATEYNKAPQFVFALNSASRIFKSDRLVRTSLLDLLKRSADSRTISPWLYPFILAQSPLRADGTAVNLTNIKASIGGGITPPRPFWDDEVWSGERQYYSAISQWLASDLEFTGKGNNVRFSSPINQLHPTRHKSLYTAIERVISDCIPEWNQVLLYKSLPRNEPRIKSQAKRCSACIRDSYRACSCTIHLNVFKDWLKGMPGPGTERTPENGSWSPLSAIEGRYSSSKKIYESISLSRAFEDRGLQVYVELANMVISPDGSIPAECSQ</sequence>
<name>A0ACC1N103_9HYPO</name>
<gene>
    <name evidence="1" type="ORF">NQ176_g6862</name>
</gene>
<comment type="caution">
    <text evidence="1">The sequence shown here is derived from an EMBL/GenBank/DDBJ whole genome shotgun (WGS) entry which is preliminary data.</text>
</comment>
<reference evidence="1" key="1">
    <citation type="submission" date="2022-08" db="EMBL/GenBank/DDBJ databases">
        <title>Genome Sequence of Lecanicillium fungicola.</title>
        <authorList>
            <person name="Buettner E."/>
        </authorList>
    </citation>
    <scope>NUCLEOTIDE SEQUENCE</scope>
    <source>
        <strain evidence="1">Babe33</strain>
    </source>
</reference>
<dbReference type="EMBL" id="JANJQO010001052">
    <property type="protein sequence ID" value="KAJ2972960.1"/>
    <property type="molecule type" value="Genomic_DNA"/>
</dbReference>
<evidence type="ECO:0000313" key="1">
    <source>
        <dbReference type="EMBL" id="KAJ2972960.1"/>
    </source>
</evidence>
<evidence type="ECO:0000313" key="2">
    <source>
        <dbReference type="Proteomes" id="UP001143910"/>
    </source>
</evidence>
<dbReference type="Proteomes" id="UP001143910">
    <property type="component" value="Unassembled WGS sequence"/>
</dbReference>
<keyword evidence="2" id="KW-1185">Reference proteome</keyword>